<evidence type="ECO:0000313" key="2">
    <source>
        <dbReference type="Proteomes" id="UP000228859"/>
    </source>
</evidence>
<dbReference type="EMBL" id="DLUI01000091">
    <property type="protein sequence ID" value="DAB38353.1"/>
    <property type="molecule type" value="Genomic_DNA"/>
</dbReference>
<protein>
    <submittedName>
        <fullName evidence="1">TIGR02757 family protein</fullName>
    </submittedName>
</protein>
<dbReference type="InterPro" id="IPR014127">
    <property type="entry name" value="CHP02757"/>
</dbReference>
<dbReference type="AlphaFoldDB" id="A0A2D3WNV7"/>
<comment type="caution">
    <text evidence="1">The sequence shown here is derived from an EMBL/GenBank/DDBJ whole genome shotgun (WGS) entry which is preliminary data.</text>
</comment>
<reference evidence="1 2" key="1">
    <citation type="journal article" date="2017" name="Front. Microbiol.">
        <title>Comparative Genomic Analysis of the Class Epsilonproteobacteria and Proposed Reclassification to Epsilonbacteraeota (phyl. nov.).</title>
        <authorList>
            <person name="Waite D.W."/>
            <person name="Vanwonterghem I."/>
            <person name="Rinke C."/>
            <person name="Parks D.H."/>
            <person name="Zhang Y."/>
            <person name="Takai K."/>
            <person name="Sievert S.M."/>
            <person name="Simon J."/>
            <person name="Campbell B.J."/>
            <person name="Hanson T.E."/>
            <person name="Woyke T."/>
            <person name="Klotz M.G."/>
            <person name="Hugenholtz P."/>
        </authorList>
    </citation>
    <scope>NUCLEOTIDE SEQUENCE [LARGE SCALE GENOMIC DNA]</scope>
    <source>
        <strain evidence="1">UBA12443</strain>
    </source>
</reference>
<evidence type="ECO:0000313" key="1">
    <source>
        <dbReference type="EMBL" id="DAB38353.1"/>
    </source>
</evidence>
<gene>
    <name evidence="1" type="ORF">CFH83_06440</name>
</gene>
<dbReference type="Proteomes" id="UP000228859">
    <property type="component" value="Unassembled WGS sequence"/>
</dbReference>
<organism evidence="1 2">
    <name type="scientific">Sulfuricurvum kujiense</name>
    <dbReference type="NCBI Taxonomy" id="148813"/>
    <lineage>
        <taxon>Bacteria</taxon>
        <taxon>Pseudomonadati</taxon>
        <taxon>Campylobacterota</taxon>
        <taxon>Epsilonproteobacteria</taxon>
        <taxon>Campylobacterales</taxon>
        <taxon>Sulfurimonadaceae</taxon>
        <taxon>Sulfuricurvum</taxon>
    </lineage>
</organism>
<dbReference type="NCBIfam" id="TIGR02757">
    <property type="entry name" value="TIGR02757 family protein"/>
    <property type="match status" value="1"/>
</dbReference>
<dbReference type="Pfam" id="PF09674">
    <property type="entry name" value="DUF2400"/>
    <property type="match status" value="1"/>
</dbReference>
<dbReference type="RefSeq" id="WP_294893732.1">
    <property type="nucleotide sequence ID" value="NZ_DLUI01000091.1"/>
</dbReference>
<name>A0A2D3WNV7_9BACT</name>
<proteinExistence type="predicted"/>
<sequence>MKHLKAYLDEQVAARNHKDELCAERPDPLMVARTSMDQHHALTCALFSYGSAKAIVAFLASLKEDLADCEESVLRSQLEGKYYRFQSSEDIIQWFCTLRGLKASGGAEKAFEDGYSSDGVIGGVSTLITTLYDLNPYRSKGYEFLIGKPIASITKASAMKRWMMYLRWMVRKCELDMGLWSGVSQSDLIMPLDTHTFKVSRSLGLLSRSQCDMRAAIELTEALKLFDPLDPLKYDFALYRIGQEKQLEIDCGTISSIKLNNKKFMS</sequence>
<accession>A0A2D3WNV7</accession>